<evidence type="ECO:0000313" key="2">
    <source>
        <dbReference type="EMBL" id="EKX73526.1"/>
    </source>
</evidence>
<keyword evidence="1" id="KW-0732">Signal</keyword>
<name>L1LDU5_THEEQ</name>
<reference evidence="2 3" key="1">
    <citation type="journal article" date="2012" name="BMC Genomics">
        <title>Comparative genomic analysis and phylogenetic position of Theileria equi.</title>
        <authorList>
            <person name="Kappmeyer L.S."/>
            <person name="Thiagarajan M."/>
            <person name="Herndon D.R."/>
            <person name="Ramsay J.D."/>
            <person name="Caler E."/>
            <person name="Djikeng A."/>
            <person name="Gillespie J.J."/>
            <person name="Lau A.O."/>
            <person name="Roalson E.H."/>
            <person name="Silva J.C."/>
            <person name="Silva M.G."/>
            <person name="Suarez C.E."/>
            <person name="Ueti M.W."/>
            <person name="Nene V.M."/>
            <person name="Mealey R.H."/>
            <person name="Knowles D.P."/>
            <person name="Brayton K.A."/>
        </authorList>
    </citation>
    <scope>NUCLEOTIDE SEQUENCE [LARGE SCALE GENOMIC DNA]</scope>
    <source>
        <strain evidence="2 3">WA</strain>
    </source>
</reference>
<dbReference type="Proteomes" id="UP000031512">
    <property type="component" value="Unassembled WGS sequence"/>
</dbReference>
<sequence>MILFTLLCAILQVSSFQIKRFTLDSDVVLNQSLVKSVHVNWKRSDGSFKAFKFRLPGAVAISDFKNLQDWPVLSIDYGTKFIGLSFHYGGESRCLEGITHDGDVQLTCRRIQGIINTLYSKFPILGRILVLIGVPIAHERLTDGSLLFQILYNLDLAIKLSKLLKAQDKLQYSGTVSHLLTNPCLLCNLGASKISADSTIIGKEPMCSRPGNKSCPEIYEIVNSLIPSSLVAVATEDFSSYQTDGPGRRDSLASCNIFENFKHIKGSRIAILPSDQSIFASHKKEDTLPVYKGLCRIISKRLSE</sequence>
<accession>L1LDU5</accession>
<dbReference type="eggNOG" id="ENOG502TNB9">
    <property type="taxonomic scope" value="Eukaryota"/>
</dbReference>
<feature type="signal peptide" evidence="1">
    <location>
        <begin position="1"/>
        <end position="15"/>
    </location>
</feature>
<comment type="caution">
    <text evidence="2">The sequence shown here is derived from an EMBL/GenBank/DDBJ whole genome shotgun (WGS) entry which is preliminary data.</text>
</comment>
<dbReference type="VEuPathDB" id="PiroplasmaDB:BEWA_035620"/>
<dbReference type="KEGG" id="beq:BEWA_035620"/>
<dbReference type="GeneID" id="15807930"/>
<proteinExistence type="predicted"/>
<feature type="chain" id="PRO_5012226639" evidence="1">
    <location>
        <begin position="16"/>
        <end position="304"/>
    </location>
</feature>
<gene>
    <name evidence="2" type="ORF">BEWA_035620</name>
</gene>
<protein>
    <submittedName>
        <fullName evidence="2">Signal peptide containing protein</fullName>
    </submittedName>
</protein>
<evidence type="ECO:0000313" key="3">
    <source>
        <dbReference type="Proteomes" id="UP000031512"/>
    </source>
</evidence>
<keyword evidence="3" id="KW-1185">Reference proteome</keyword>
<dbReference type="AlphaFoldDB" id="L1LDU5"/>
<organism evidence="2 3">
    <name type="scientific">Theileria equi strain WA</name>
    <dbReference type="NCBI Taxonomy" id="1537102"/>
    <lineage>
        <taxon>Eukaryota</taxon>
        <taxon>Sar</taxon>
        <taxon>Alveolata</taxon>
        <taxon>Apicomplexa</taxon>
        <taxon>Aconoidasida</taxon>
        <taxon>Piroplasmida</taxon>
        <taxon>Theileriidae</taxon>
        <taxon>Theileria</taxon>
    </lineage>
</organism>
<evidence type="ECO:0000256" key="1">
    <source>
        <dbReference type="SAM" id="SignalP"/>
    </source>
</evidence>
<dbReference type="EMBL" id="ACOU01000002">
    <property type="protein sequence ID" value="EKX73526.1"/>
    <property type="molecule type" value="Genomic_DNA"/>
</dbReference>
<dbReference type="RefSeq" id="XP_004832978.1">
    <property type="nucleotide sequence ID" value="XM_004832921.1"/>
</dbReference>
<dbReference type="OrthoDB" id="366119at2759"/>